<reference evidence="1" key="1">
    <citation type="journal article" date="2011" name="Plant Physiol.">
        <title>Comprehensive sequence analysis of 24,783 barley full-length cDNAs derived from 12 clone libraries.</title>
        <authorList>
            <person name="Matsumoto T."/>
            <person name="Tanaka T."/>
            <person name="Sakai H."/>
            <person name="Amano N."/>
            <person name="Kanamori H."/>
            <person name="Kurita K."/>
            <person name="Kikuta A."/>
            <person name="Kamiya K."/>
            <person name="Yamamoto M."/>
            <person name="Ikawa H."/>
            <person name="Fujii N."/>
            <person name="Hori K."/>
            <person name="Itoh T."/>
            <person name="Sato K."/>
        </authorList>
    </citation>
    <scope>NUCLEOTIDE SEQUENCE</scope>
</reference>
<name>F2DAF8_HORVV</name>
<sequence length="48" mass="5725">MEVITGWYRRTVGGSTSHQRNMRPCIYGYSRQLNYTHHTRYIHLLSPS</sequence>
<dbReference type="EMBL" id="AK360872">
    <property type="protein sequence ID" value="BAJ92079.1"/>
    <property type="molecule type" value="mRNA"/>
</dbReference>
<accession>F2DAF8</accession>
<organism evidence="1">
    <name type="scientific">Hordeum vulgare subsp. vulgare</name>
    <name type="common">Domesticated barley</name>
    <dbReference type="NCBI Taxonomy" id="112509"/>
    <lineage>
        <taxon>Eukaryota</taxon>
        <taxon>Viridiplantae</taxon>
        <taxon>Streptophyta</taxon>
        <taxon>Embryophyta</taxon>
        <taxon>Tracheophyta</taxon>
        <taxon>Spermatophyta</taxon>
        <taxon>Magnoliopsida</taxon>
        <taxon>Liliopsida</taxon>
        <taxon>Poales</taxon>
        <taxon>Poaceae</taxon>
        <taxon>BOP clade</taxon>
        <taxon>Pooideae</taxon>
        <taxon>Triticodae</taxon>
        <taxon>Triticeae</taxon>
        <taxon>Hordeinae</taxon>
        <taxon>Hordeum</taxon>
    </lineage>
</organism>
<protein>
    <submittedName>
        <fullName evidence="1">Predicted protein</fullName>
    </submittedName>
</protein>
<evidence type="ECO:0000313" key="1">
    <source>
        <dbReference type="EMBL" id="BAJ92079.1"/>
    </source>
</evidence>
<proteinExistence type="evidence at transcript level"/>
<dbReference type="AlphaFoldDB" id="F2DAF8"/>